<evidence type="ECO:0000259" key="4">
    <source>
        <dbReference type="Pfam" id="PF21783"/>
    </source>
</evidence>
<reference evidence="6" key="1">
    <citation type="journal article" date="2019" name="Int. J. Syst. Evol. Microbiol.">
        <title>The Global Catalogue of Microorganisms (GCM) 10K type strain sequencing project: providing services to taxonomists for standard genome sequencing and annotation.</title>
        <authorList>
            <consortium name="The Broad Institute Genomics Platform"/>
            <consortium name="The Broad Institute Genome Sequencing Center for Infectious Disease"/>
            <person name="Wu L."/>
            <person name="Ma J."/>
        </authorList>
    </citation>
    <scope>NUCLEOTIDE SEQUENCE [LARGE SCALE GENOMIC DNA]</scope>
    <source>
        <strain evidence="6">KCTC 12861</strain>
    </source>
</reference>
<keyword evidence="6" id="KW-1185">Reference proteome</keyword>
<evidence type="ECO:0000256" key="2">
    <source>
        <dbReference type="SAM" id="MobiDB-lite"/>
    </source>
</evidence>
<evidence type="ECO:0000256" key="1">
    <source>
        <dbReference type="ARBA" id="ARBA00022729"/>
    </source>
</evidence>
<dbReference type="Proteomes" id="UP000637980">
    <property type="component" value="Unassembled WGS sequence"/>
</dbReference>
<dbReference type="InterPro" id="IPR015943">
    <property type="entry name" value="WD40/YVTN_repeat-like_dom_sf"/>
</dbReference>
<organism evidence="5 6">
    <name type="scientific">Pseudovibrio japonicus</name>
    <dbReference type="NCBI Taxonomy" id="366534"/>
    <lineage>
        <taxon>Bacteria</taxon>
        <taxon>Pseudomonadati</taxon>
        <taxon>Pseudomonadota</taxon>
        <taxon>Alphaproteobacteria</taxon>
        <taxon>Hyphomicrobiales</taxon>
        <taxon>Stappiaceae</taxon>
        <taxon>Pseudovibrio</taxon>
    </lineage>
</organism>
<proteinExistence type="predicted"/>
<feature type="region of interest" description="Disordered" evidence="2">
    <location>
        <begin position="89"/>
        <end position="114"/>
    </location>
</feature>
<dbReference type="RefSeq" id="WP_209009361.1">
    <property type="nucleotide sequence ID" value="NZ_BMXE01000010.1"/>
</dbReference>
<comment type="caution">
    <text evidence="5">The sequence shown here is derived from an EMBL/GenBank/DDBJ whole genome shotgun (WGS) entry which is preliminary data.</text>
</comment>
<dbReference type="EMBL" id="BMXE01000010">
    <property type="protein sequence ID" value="GHB48000.1"/>
    <property type="molecule type" value="Genomic_DNA"/>
</dbReference>
<dbReference type="Gene3D" id="2.130.10.10">
    <property type="entry name" value="YVTN repeat-like/Quinoprotein amine dehydrogenase"/>
    <property type="match status" value="2"/>
</dbReference>
<accession>A0ABQ3EW26</accession>
<keyword evidence="1 3" id="KW-0732">Signal</keyword>
<feature type="signal peptide" evidence="3">
    <location>
        <begin position="1"/>
        <end position="24"/>
    </location>
</feature>
<feature type="compositionally biased region" description="Polar residues" evidence="2">
    <location>
        <begin position="101"/>
        <end position="114"/>
    </location>
</feature>
<feature type="chain" id="PRO_5045125801" description="YNCE-like beta-propeller domain-containing protein" evidence="3">
    <location>
        <begin position="25"/>
        <end position="354"/>
    </location>
</feature>
<sequence>MKHNAIFHLLVATTTLMSTVGISAAQTIYVPEGSADTVSLVDFKSGSVVKRFEGTEAVHGLAVAPGKQLLIAGSIAEMSDDMVQMSKPAGMSAEDHAAHHPSSNQKSTSGTTESKSLLTLIKSDTGEILRKIEVPGPVHHVAVTPDERFAVATHMLGTGISIVDLSNFQVEGFIPTGDNPNYLAFGEGSDVVYVSNAGNGTVSEVDLQRGIVRRNLLAGSSPEHMIADLSSGLLYVADANEGQVLELSLETGNIQRTYYVGGEIHGLGLTPDREHLLVTVTDEDRLSSIDLETSEVSSKSLSPAPYHLTMIQGTGSALVSSRAESAVWAVDVNDLSVSKQIAIEGEGHQMVSLP</sequence>
<feature type="domain" description="YNCE-like beta-propeller" evidence="4">
    <location>
        <begin position="111"/>
        <end position="350"/>
    </location>
</feature>
<gene>
    <name evidence="5" type="ORF">GCM10007094_41660</name>
</gene>
<evidence type="ECO:0000256" key="3">
    <source>
        <dbReference type="SAM" id="SignalP"/>
    </source>
</evidence>
<dbReference type="SUPFAM" id="SSF51004">
    <property type="entry name" value="C-terminal (heme d1) domain of cytochrome cd1-nitrite reductase"/>
    <property type="match status" value="1"/>
</dbReference>
<protein>
    <recommendedName>
        <fullName evidence="4">YNCE-like beta-propeller domain-containing protein</fullName>
    </recommendedName>
</protein>
<name>A0ABQ3EW26_9HYPH</name>
<evidence type="ECO:0000313" key="5">
    <source>
        <dbReference type="EMBL" id="GHB48000.1"/>
    </source>
</evidence>
<dbReference type="InterPro" id="IPR048433">
    <property type="entry name" value="YNCE-like_beta-prop"/>
</dbReference>
<evidence type="ECO:0000313" key="6">
    <source>
        <dbReference type="Proteomes" id="UP000637980"/>
    </source>
</evidence>
<dbReference type="Pfam" id="PF21783">
    <property type="entry name" value="YNCE"/>
    <property type="match status" value="1"/>
</dbReference>
<dbReference type="PANTHER" id="PTHR47197:SF3">
    <property type="entry name" value="DIHYDRO-HEME D1 DEHYDROGENASE"/>
    <property type="match status" value="1"/>
</dbReference>
<dbReference type="InterPro" id="IPR051200">
    <property type="entry name" value="Host-pathogen_enzymatic-act"/>
</dbReference>
<dbReference type="InterPro" id="IPR011048">
    <property type="entry name" value="Haem_d1_sf"/>
</dbReference>
<dbReference type="PANTHER" id="PTHR47197">
    <property type="entry name" value="PROTEIN NIRF"/>
    <property type="match status" value="1"/>
</dbReference>